<dbReference type="Gene3D" id="3.40.50.1240">
    <property type="entry name" value="Phosphoglycerate mutase-like"/>
    <property type="match status" value="1"/>
</dbReference>
<dbReference type="InterPro" id="IPR029033">
    <property type="entry name" value="His_PPase_superfam"/>
</dbReference>
<dbReference type="Pfam" id="PF00328">
    <property type="entry name" value="His_Phos_2"/>
    <property type="match status" value="1"/>
</dbReference>
<keyword evidence="1" id="KW-0378">Hydrolase</keyword>
<accession>A0A9P6E423</accession>
<keyword evidence="4" id="KW-1185">Reference proteome</keyword>
<dbReference type="OrthoDB" id="6509975at2759"/>
<evidence type="ECO:0000256" key="1">
    <source>
        <dbReference type="ARBA" id="ARBA00022801"/>
    </source>
</evidence>
<dbReference type="InterPro" id="IPR000560">
    <property type="entry name" value="His_Pase_clade-2"/>
</dbReference>
<sequence>MDERSKLLPETWHSNSSPQLGRGKDGDASPILQSQTWGTGEVDREKVFDKEEIELGRISPCRRNAALGLIATLSSTFFLLWVFRIPLPLSSTSSTSTPSSVDAAAESQAISQSLGIGIERSWGALSPYFAVEPYKEPPSGCKITQVNLLQRHGARYPPPRASQRIKTVIAKLQSAGHYRDHRLDFFRNYTSGLGITELMAFGGVEAQRTGQTAYERYKSIMSPDKPPFLRSSSARRVVESAGNWSMGFSLASQQVYNPKISVIIHESKRSNNTLDHKRCPNLGSAAEYVTAWTNVFAPPIANRLNRLAPGANITAVDISNLMAACALDTMHSFALSPICNLFTPKDFADYEYLADVEKYYNTGYGQPLGPVQGVGYINELVARLSGSPVQDNTQTNHTLDSSPVTFPLHQTFYADFSHGNQMIAIYAALGLFKQDKPLDPATRRLAGTKSKSKFKSRRWVASWITSFSTGMVVERLECNRRLEHSRTHKRREGTFVRILVNDALQPLEFCGADVDGLCELGRFVESQGYARRNGDGDFERCIE</sequence>
<evidence type="ECO:0000313" key="4">
    <source>
        <dbReference type="Proteomes" id="UP000807306"/>
    </source>
</evidence>
<dbReference type="GO" id="GO:0003993">
    <property type="term" value="F:acid phosphatase activity"/>
    <property type="evidence" value="ECO:0007669"/>
    <property type="project" value="TreeGrafter"/>
</dbReference>
<comment type="caution">
    <text evidence="3">The sequence shown here is derived from an EMBL/GenBank/DDBJ whole genome shotgun (WGS) entry which is preliminary data.</text>
</comment>
<dbReference type="CDD" id="cd07061">
    <property type="entry name" value="HP_HAP_like"/>
    <property type="match status" value="1"/>
</dbReference>
<proteinExistence type="predicted"/>
<dbReference type="Proteomes" id="UP000807306">
    <property type="component" value="Unassembled WGS sequence"/>
</dbReference>
<dbReference type="AlphaFoldDB" id="A0A9P6E423"/>
<dbReference type="EMBL" id="MU157960">
    <property type="protein sequence ID" value="KAF9522117.1"/>
    <property type="molecule type" value="Genomic_DNA"/>
</dbReference>
<evidence type="ECO:0000313" key="3">
    <source>
        <dbReference type="EMBL" id="KAF9522117.1"/>
    </source>
</evidence>
<dbReference type="SUPFAM" id="SSF53254">
    <property type="entry name" value="Phosphoglycerate mutase-like"/>
    <property type="match status" value="1"/>
</dbReference>
<name>A0A9P6E423_9AGAR</name>
<reference evidence="3" key="1">
    <citation type="submission" date="2020-11" db="EMBL/GenBank/DDBJ databases">
        <authorList>
            <consortium name="DOE Joint Genome Institute"/>
            <person name="Ahrendt S."/>
            <person name="Riley R."/>
            <person name="Andreopoulos W."/>
            <person name="Labutti K."/>
            <person name="Pangilinan J."/>
            <person name="Ruiz-Duenas F.J."/>
            <person name="Barrasa J.M."/>
            <person name="Sanchez-Garcia M."/>
            <person name="Camarero S."/>
            <person name="Miyauchi S."/>
            <person name="Serrano A."/>
            <person name="Linde D."/>
            <person name="Babiker R."/>
            <person name="Drula E."/>
            <person name="Ayuso-Fernandez I."/>
            <person name="Pacheco R."/>
            <person name="Padilla G."/>
            <person name="Ferreira P."/>
            <person name="Barriuso J."/>
            <person name="Kellner H."/>
            <person name="Castanera R."/>
            <person name="Alfaro M."/>
            <person name="Ramirez L."/>
            <person name="Pisabarro A.G."/>
            <person name="Kuo A."/>
            <person name="Tritt A."/>
            <person name="Lipzen A."/>
            <person name="He G."/>
            <person name="Yan M."/>
            <person name="Ng V."/>
            <person name="Cullen D."/>
            <person name="Martin F."/>
            <person name="Rosso M.-N."/>
            <person name="Henrissat B."/>
            <person name="Hibbett D."/>
            <person name="Martinez A.T."/>
            <person name="Grigoriev I.V."/>
        </authorList>
    </citation>
    <scope>NUCLEOTIDE SEQUENCE</scope>
    <source>
        <strain evidence="3">CBS 506.95</strain>
    </source>
</reference>
<protein>
    <submittedName>
        <fullName evidence="3">Histidine phosphatase superfamily</fullName>
    </submittedName>
</protein>
<gene>
    <name evidence="3" type="ORF">CPB83DRAFT_864941</name>
</gene>
<dbReference type="PROSITE" id="PS00616">
    <property type="entry name" value="HIS_ACID_PHOSPHAT_1"/>
    <property type="match status" value="1"/>
</dbReference>
<dbReference type="PANTHER" id="PTHR20963">
    <property type="entry name" value="MULTIPLE INOSITOL POLYPHOSPHATE PHOSPHATASE-RELATED"/>
    <property type="match status" value="1"/>
</dbReference>
<dbReference type="PANTHER" id="PTHR20963:SF24">
    <property type="entry name" value="3-PHYTASE B"/>
    <property type="match status" value="1"/>
</dbReference>
<organism evidence="3 4">
    <name type="scientific">Crepidotus variabilis</name>
    <dbReference type="NCBI Taxonomy" id="179855"/>
    <lineage>
        <taxon>Eukaryota</taxon>
        <taxon>Fungi</taxon>
        <taxon>Dikarya</taxon>
        <taxon>Basidiomycota</taxon>
        <taxon>Agaricomycotina</taxon>
        <taxon>Agaricomycetes</taxon>
        <taxon>Agaricomycetidae</taxon>
        <taxon>Agaricales</taxon>
        <taxon>Agaricineae</taxon>
        <taxon>Crepidotaceae</taxon>
        <taxon>Crepidotus</taxon>
    </lineage>
</organism>
<evidence type="ECO:0000256" key="2">
    <source>
        <dbReference type="SAM" id="MobiDB-lite"/>
    </source>
</evidence>
<feature type="region of interest" description="Disordered" evidence="2">
    <location>
        <begin position="1"/>
        <end position="33"/>
    </location>
</feature>
<dbReference type="InterPro" id="IPR033379">
    <property type="entry name" value="Acid_Pase_AS"/>
</dbReference>